<dbReference type="CTD" id="557373"/>
<feature type="compositionally biased region" description="Pro residues" evidence="3">
    <location>
        <begin position="153"/>
        <end position="166"/>
    </location>
</feature>
<dbReference type="GO" id="GO:0002548">
    <property type="term" value="P:monocyte chemotaxis"/>
    <property type="evidence" value="ECO:0007669"/>
    <property type="project" value="TreeGrafter"/>
</dbReference>
<dbReference type="GeneID" id="114848908"/>
<evidence type="ECO:0000256" key="2">
    <source>
        <dbReference type="RuleBase" id="RU102079"/>
    </source>
</evidence>
<dbReference type="SMART" id="SM00276">
    <property type="entry name" value="GLECT"/>
    <property type="match status" value="1"/>
</dbReference>
<dbReference type="SMART" id="SM00908">
    <property type="entry name" value="Gal-bind_lectin"/>
    <property type="match status" value="1"/>
</dbReference>
<feature type="compositionally biased region" description="Pro residues" evidence="3">
    <location>
        <begin position="83"/>
        <end position="108"/>
    </location>
</feature>
<dbReference type="GO" id="GO:0005615">
    <property type="term" value="C:extracellular space"/>
    <property type="evidence" value="ECO:0007669"/>
    <property type="project" value="TreeGrafter"/>
</dbReference>
<accession>A0A6P7LP78</accession>
<reference evidence="6 7" key="1">
    <citation type="submission" date="2025-04" db="UniProtKB">
        <authorList>
            <consortium name="RefSeq"/>
        </authorList>
    </citation>
    <scope>IDENTIFICATION</scope>
</reference>
<dbReference type="GO" id="GO:0019863">
    <property type="term" value="F:IgE binding"/>
    <property type="evidence" value="ECO:0007669"/>
    <property type="project" value="TreeGrafter"/>
</dbReference>
<dbReference type="InterPro" id="IPR013320">
    <property type="entry name" value="ConA-like_dom_sf"/>
</dbReference>
<dbReference type="GO" id="GO:0048246">
    <property type="term" value="P:macrophage chemotaxis"/>
    <property type="evidence" value="ECO:0007669"/>
    <property type="project" value="TreeGrafter"/>
</dbReference>
<gene>
    <name evidence="6 7" type="primary">lgals3a</name>
</gene>
<dbReference type="InterPro" id="IPR001079">
    <property type="entry name" value="Galectin_CRD"/>
</dbReference>
<dbReference type="GO" id="GO:0001772">
    <property type="term" value="C:immunological synapse"/>
    <property type="evidence" value="ECO:0007669"/>
    <property type="project" value="TreeGrafter"/>
</dbReference>
<evidence type="ECO:0000313" key="6">
    <source>
        <dbReference type="RefSeq" id="XP_028995653.1"/>
    </source>
</evidence>
<dbReference type="GO" id="GO:2001237">
    <property type="term" value="P:negative regulation of extrinsic apoptotic signaling pathway"/>
    <property type="evidence" value="ECO:0007669"/>
    <property type="project" value="TreeGrafter"/>
</dbReference>
<feature type="compositionally biased region" description="Pro residues" evidence="3">
    <location>
        <begin position="218"/>
        <end position="229"/>
    </location>
</feature>
<evidence type="ECO:0000256" key="3">
    <source>
        <dbReference type="SAM" id="MobiDB-lite"/>
    </source>
</evidence>
<evidence type="ECO:0000259" key="4">
    <source>
        <dbReference type="PROSITE" id="PS51304"/>
    </source>
</evidence>
<dbReference type="RefSeq" id="XP_055361433.1">
    <property type="nucleotide sequence ID" value="XM_055505458.1"/>
</dbReference>
<dbReference type="SUPFAM" id="SSF49899">
    <property type="entry name" value="Concanavalin A-like lectins/glucanases"/>
    <property type="match status" value="1"/>
</dbReference>
<name>A0A6P7LP78_BETSP</name>
<dbReference type="GO" id="GO:0050918">
    <property type="term" value="P:positive chemotaxis"/>
    <property type="evidence" value="ECO:0007669"/>
    <property type="project" value="TreeGrafter"/>
</dbReference>
<dbReference type="Gene3D" id="2.60.120.200">
    <property type="match status" value="1"/>
</dbReference>
<feature type="domain" description="Galectin" evidence="4">
    <location>
        <begin position="246"/>
        <end position="373"/>
    </location>
</feature>
<keyword evidence="5" id="KW-1185">Reference proteome</keyword>
<feature type="compositionally biased region" description="Low complexity" evidence="3">
    <location>
        <begin position="68"/>
        <end position="82"/>
    </location>
</feature>
<dbReference type="PANTHER" id="PTHR11346">
    <property type="entry name" value="GALECTIN"/>
    <property type="match status" value="1"/>
</dbReference>
<organism evidence="5 6">
    <name type="scientific">Betta splendens</name>
    <name type="common">Siamese fighting fish</name>
    <dbReference type="NCBI Taxonomy" id="158456"/>
    <lineage>
        <taxon>Eukaryota</taxon>
        <taxon>Metazoa</taxon>
        <taxon>Chordata</taxon>
        <taxon>Craniata</taxon>
        <taxon>Vertebrata</taxon>
        <taxon>Euteleostomi</taxon>
        <taxon>Actinopterygii</taxon>
        <taxon>Neopterygii</taxon>
        <taxon>Teleostei</taxon>
        <taxon>Neoteleostei</taxon>
        <taxon>Acanthomorphata</taxon>
        <taxon>Anabantaria</taxon>
        <taxon>Anabantiformes</taxon>
        <taxon>Anabantoidei</taxon>
        <taxon>Osphronemidae</taxon>
        <taxon>Betta</taxon>
    </lineage>
</organism>
<dbReference type="KEGG" id="bspl:114848908"/>
<dbReference type="GO" id="GO:0005634">
    <property type="term" value="C:nucleus"/>
    <property type="evidence" value="ECO:0007669"/>
    <property type="project" value="TreeGrafter"/>
</dbReference>
<dbReference type="RefSeq" id="XP_028995653.1">
    <property type="nucleotide sequence ID" value="XM_029139820.3"/>
</dbReference>
<keyword evidence="1 2" id="KW-0430">Lectin</keyword>
<feature type="compositionally biased region" description="Pro residues" evidence="3">
    <location>
        <begin position="27"/>
        <end position="37"/>
    </location>
</feature>
<dbReference type="GO" id="GO:0043236">
    <property type="term" value="F:laminin binding"/>
    <property type="evidence" value="ECO:0007669"/>
    <property type="project" value="TreeGrafter"/>
</dbReference>
<dbReference type="GO" id="GO:0048030">
    <property type="term" value="F:disaccharide binding"/>
    <property type="evidence" value="ECO:0007669"/>
    <property type="project" value="TreeGrafter"/>
</dbReference>
<dbReference type="GO" id="GO:0005737">
    <property type="term" value="C:cytoplasm"/>
    <property type="evidence" value="ECO:0007669"/>
    <property type="project" value="TreeGrafter"/>
</dbReference>
<dbReference type="PROSITE" id="PS51304">
    <property type="entry name" value="GALECTIN"/>
    <property type="match status" value="1"/>
</dbReference>
<dbReference type="PANTHER" id="PTHR11346:SF179">
    <property type="entry name" value="GALECTIN"/>
    <property type="match status" value="1"/>
</dbReference>
<dbReference type="OrthoDB" id="8112755at2759"/>
<dbReference type="GO" id="GO:0048245">
    <property type="term" value="P:eosinophil chemotaxis"/>
    <property type="evidence" value="ECO:0007669"/>
    <property type="project" value="TreeGrafter"/>
</dbReference>
<feature type="compositionally biased region" description="Gly residues" evidence="3">
    <location>
        <begin position="168"/>
        <end position="181"/>
    </location>
</feature>
<dbReference type="CDD" id="cd00070">
    <property type="entry name" value="GLECT"/>
    <property type="match status" value="1"/>
</dbReference>
<dbReference type="GO" id="GO:0090280">
    <property type="term" value="P:positive regulation of calcium ion import"/>
    <property type="evidence" value="ECO:0007669"/>
    <property type="project" value="TreeGrafter"/>
</dbReference>
<protein>
    <recommendedName>
        <fullName evidence="2">Galectin</fullName>
    </recommendedName>
</protein>
<dbReference type="GO" id="GO:0045806">
    <property type="term" value="P:negative regulation of endocytosis"/>
    <property type="evidence" value="ECO:0007669"/>
    <property type="project" value="TreeGrafter"/>
</dbReference>
<dbReference type="AlphaFoldDB" id="A0A6P7LP78"/>
<evidence type="ECO:0000256" key="1">
    <source>
        <dbReference type="ARBA" id="ARBA00022734"/>
    </source>
</evidence>
<dbReference type="FunFam" id="2.60.120.200:FF:000023">
    <property type="entry name" value="Galectin"/>
    <property type="match status" value="1"/>
</dbReference>
<proteinExistence type="predicted"/>
<dbReference type="GO" id="GO:0030593">
    <property type="term" value="P:neutrophil chemotaxis"/>
    <property type="evidence" value="ECO:0007669"/>
    <property type="project" value="TreeGrafter"/>
</dbReference>
<sequence>MDDFSLSDALGDDTPSQAKKIGHTNPSAPPSNFPPGANPGWPGSAPGAPTQPSAPSDFSGGSSGPGAPGQFPFHSGPGAPGQYPGPPSAPGGFPPGPGIPGQYPPAPGAPGHFPSSPGAPGHFPGHYQPEGAPGHLPGGPGSYPTGPFSSGPGAPPGPYPNMPFPSQPGGGNGMYGAGGPGAFPPPAGPGSFPAFPGSGGFPPIPHGSWGQPAGGGFPPAPGPFGPGPMGPYGGPSAPGGMLMVPYDLPLHAGILPRLLITIVGEPIPGGDRFHVDFMKGPDVAFHFNPRFNEQTVVRNSNIDGNWGPEERGGGFPFIPGRQFELKILVEEDMFKVAVDGTHLLEYEHRLGGFEDITLVRVVGDVVLYSAAPSMI</sequence>
<evidence type="ECO:0000313" key="7">
    <source>
        <dbReference type="RefSeq" id="XP_055361433.1"/>
    </source>
</evidence>
<dbReference type="Proteomes" id="UP000515150">
    <property type="component" value="Chromosome 22"/>
</dbReference>
<feature type="region of interest" description="Disordered" evidence="3">
    <location>
        <begin position="1"/>
        <end position="232"/>
    </location>
</feature>
<evidence type="ECO:0000313" key="5">
    <source>
        <dbReference type="Proteomes" id="UP000515150"/>
    </source>
</evidence>
<dbReference type="InParanoid" id="A0A6P7LP78"/>
<dbReference type="Pfam" id="PF00337">
    <property type="entry name" value="Gal-bind_lectin"/>
    <property type="match status" value="1"/>
</dbReference>
<dbReference type="InterPro" id="IPR044156">
    <property type="entry name" value="Galectin-like"/>
</dbReference>